<name>A0A1I8A527_9BILA</name>
<dbReference type="Proteomes" id="UP000095287">
    <property type="component" value="Unplaced"/>
</dbReference>
<evidence type="ECO:0000313" key="3">
    <source>
        <dbReference type="WBParaSite" id="L893_g32759.t1"/>
    </source>
</evidence>
<organism evidence="2 3">
    <name type="scientific">Steinernema glaseri</name>
    <dbReference type="NCBI Taxonomy" id="37863"/>
    <lineage>
        <taxon>Eukaryota</taxon>
        <taxon>Metazoa</taxon>
        <taxon>Ecdysozoa</taxon>
        <taxon>Nematoda</taxon>
        <taxon>Chromadorea</taxon>
        <taxon>Rhabditida</taxon>
        <taxon>Tylenchina</taxon>
        <taxon>Panagrolaimomorpha</taxon>
        <taxon>Strongyloidoidea</taxon>
        <taxon>Steinernematidae</taxon>
        <taxon>Steinernema</taxon>
    </lineage>
</organism>
<sequence>MQLHPRSSIMPRKWRHPIALPSSNPALRFALADAILSALCPPLLTIFLLPPFLVCSSQHRPSGVRRRRASQKGA</sequence>
<dbReference type="AlphaFoldDB" id="A0A1I8A527"/>
<keyword evidence="1" id="KW-0812">Transmembrane</keyword>
<protein>
    <submittedName>
        <fullName evidence="3">Uncharacterized protein</fullName>
    </submittedName>
</protein>
<keyword evidence="1" id="KW-0472">Membrane</keyword>
<reference evidence="3" key="1">
    <citation type="submission" date="2016-11" db="UniProtKB">
        <authorList>
            <consortium name="WormBaseParasite"/>
        </authorList>
    </citation>
    <scope>IDENTIFICATION</scope>
</reference>
<evidence type="ECO:0000256" key="1">
    <source>
        <dbReference type="SAM" id="Phobius"/>
    </source>
</evidence>
<evidence type="ECO:0000313" key="2">
    <source>
        <dbReference type="Proteomes" id="UP000095287"/>
    </source>
</evidence>
<keyword evidence="2" id="KW-1185">Reference proteome</keyword>
<proteinExistence type="predicted"/>
<accession>A0A1I8A527</accession>
<feature type="transmembrane region" description="Helical" evidence="1">
    <location>
        <begin position="34"/>
        <end position="56"/>
    </location>
</feature>
<dbReference type="WBParaSite" id="L893_g32759.t1">
    <property type="protein sequence ID" value="L893_g32759.t1"/>
    <property type="gene ID" value="L893_g32759"/>
</dbReference>
<keyword evidence="1" id="KW-1133">Transmembrane helix</keyword>